<comment type="caution">
    <text evidence="2">The sequence shown here is derived from an EMBL/GenBank/DDBJ whole genome shotgun (WGS) entry which is preliminary data.</text>
</comment>
<evidence type="ECO:0000256" key="1">
    <source>
        <dbReference type="SAM" id="MobiDB-lite"/>
    </source>
</evidence>
<organism evidence="2 3">
    <name type="scientific">Pleurodeles waltl</name>
    <name type="common">Iberian ribbed newt</name>
    <dbReference type="NCBI Taxonomy" id="8319"/>
    <lineage>
        <taxon>Eukaryota</taxon>
        <taxon>Metazoa</taxon>
        <taxon>Chordata</taxon>
        <taxon>Craniata</taxon>
        <taxon>Vertebrata</taxon>
        <taxon>Euteleostomi</taxon>
        <taxon>Amphibia</taxon>
        <taxon>Batrachia</taxon>
        <taxon>Caudata</taxon>
        <taxon>Salamandroidea</taxon>
        <taxon>Salamandridae</taxon>
        <taxon>Pleurodelinae</taxon>
        <taxon>Pleurodeles</taxon>
    </lineage>
</organism>
<evidence type="ECO:0000313" key="3">
    <source>
        <dbReference type="Proteomes" id="UP001066276"/>
    </source>
</evidence>
<feature type="region of interest" description="Disordered" evidence="1">
    <location>
        <begin position="21"/>
        <end position="54"/>
    </location>
</feature>
<accession>A0AAV7UUT9</accession>
<keyword evidence="3" id="KW-1185">Reference proteome</keyword>
<protein>
    <submittedName>
        <fullName evidence="2">Uncharacterized protein</fullName>
    </submittedName>
</protein>
<dbReference type="EMBL" id="JANPWB010000004">
    <property type="protein sequence ID" value="KAJ1191694.1"/>
    <property type="molecule type" value="Genomic_DNA"/>
</dbReference>
<evidence type="ECO:0000313" key="2">
    <source>
        <dbReference type="EMBL" id="KAJ1191694.1"/>
    </source>
</evidence>
<gene>
    <name evidence="2" type="ORF">NDU88_001010</name>
</gene>
<reference evidence="2" key="1">
    <citation type="journal article" date="2022" name="bioRxiv">
        <title>Sequencing and chromosome-scale assembly of the giantPleurodeles waltlgenome.</title>
        <authorList>
            <person name="Brown T."/>
            <person name="Elewa A."/>
            <person name="Iarovenko S."/>
            <person name="Subramanian E."/>
            <person name="Araus A.J."/>
            <person name="Petzold A."/>
            <person name="Susuki M."/>
            <person name="Suzuki K.-i.T."/>
            <person name="Hayashi T."/>
            <person name="Toyoda A."/>
            <person name="Oliveira C."/>
            <person name="Osipova E."/>
            <person name="Leigh N.D."/>
            <person name="Simon A."/>
            <person name="Yun M.H."/>
        </authorList>
    </citation>
    <scope>NUCLEOTIDE SEQUENCE</scope>
    <source>
        <strain evidence="2">20211129_DDA</strain>
        <tissue evidence="2">Liver</tissue>
    </source>
</reference>
<dbReference type="AlphaFoldDB" id="A0AAV7UUT9"/>
<dbReference type="Proteomes" id="UP001066276">
    <property type="component" value="Chromosome 2_2"/>
</dbReference>
<proteinExistence type="predicted"/>
<sequence length="171" mass="18371">MWNFGVRRSLLLEPPELLEPQEPLKPVPSRSKKGCEAVRTPAQPCTSPARGSPRKRVSHALGYIGTPATFFVRATTTAFGECSVVCQSVASGWGQLLAGSPDLLFTCLPIRSTAWPASGSLGQLLLVPGSWTPGPARAGTLGPRGAVQGPRWVSHSTSQRRAPWWPHKRTP</sequence>
<feature type="region of interest" description="Disordered" evidence="1">
    <location>
        <begin position="136"/>
        <end position="171"/>
    </location>
</feature>
<name>A0AAV7UUT9_PLEWA</name>